<feature type="domain" description="Alpha/beta hydrolase fold-3" evidence="1">
    <location>
        <begin position="121"/>
        <end position="348"/>
    </location>
</feature>
<dbReference type="Gene3D" id="3.40.50.1820">
    <property type="entry name" value="alpha/beta hydrolase"/>
    <property type="match status" value="1"/>
</dbReference>
<dbReference type="eggNOG" id="KOG1515">
    <property type="taxonomic scope" value="Eukaryota"/>
</dbReference>
<dbReference type="AlphaFoldDB" id="A0A0E0E7Q5"/>
<dbReference type="InterPro" id="IPR050466">
    <property type="entry name" value="Carboxylest/Gibb_receptor"/>
</dbReference>
<accession>A0A0E0E7Q5</accession>
<reference evidence="2" key="1">
    <citation type="submission" date="2015-04" db="UniProtKB">
        <authorList>
            <consortium name="EnsemblPlants"/>
        </authorList>
    </citation>
    <scope>IDENTIFICATION</scope>
</reference>
<dbReference type="PANTHER" id="PTHR23024:SF635">
    <property type="entry name" value="OS07G0162700 PROTEIN"/>
    <property type="match status" value="1"/>
</dbReference>
<evidence type="ECO:0000313" key="3">
    <source>
        <dbReference type="Proteomes" id="UP000008021"/>
    </source>
</evidence>
<proteinExistence type="predicted"/>
<evidence type="ECO:0000313" key="2">
    <source>
        <dbReference type="EnsemblPlants" id="OMERI07G02510.2"/>
    </source>
</evidence>
<reference evidence="2" key="2">
    <citation type="submission" date="2018-05" db="EMBL/GenBank/DDBJ databases">
        <title>OmerRS3 (Oryza meridionalis Reference Sequence Version 3).</title>
        <authorList>
            <person name="Zhang J."/>
            <person name="Kudrna D."/>
            <person name="Lee S."/>
            <person name="Talag J."/>
            <person name="Welchert J."/>
            <person name="Wing R.A."/>
        </authorList>
    </citation>
    <scope>NUCLEOTIDE SEQUENCE [LARGE SCALE GENOMIC DNA]</scope>
    <source>
        <strain evidence="2">cv. OR44</strain>
    </source>
</reference>
<protein>
    <recommendedName>
        <fullName evidence="1">Alpha/beta hydrolase fold-3 domain-containing protein</fullName>
    </recommendedName>
</protein>
<dbReference type="Pfam" id="PF07859">
    <property type="entry name" value="Abhydrolase_3"/>
    <property type="match status" value="1"/>
</dbReference>
<dbReference type="HOGENOM" id="CLU_012494_22_1_1"/>
<dbReference type="Proteomes" id="UP000008021">
    <property type="component" value="Chromosome 7"/>
</dbReference>
<evidence type="ECO:0000259" key="1">
    <source>
        <dbReference type="Pfam" id="PF07859"/>
    </source>
</evidence>
<dbReference type="EnsemblPlants" id="OMERI07G02510.2">
    <property type="protein sequence ID" value="OMERI07G02510.2"/>
    <property type="gene ID" value="OMERI07G02510"/>
</dbReference>
<dbReference type="PANTHER" id="PTHR23024">
    <property type="entry name" value="ARYLACETAMIDE DEACETYLASE"/>
    <property type="match status" value="1"/>
</dbReference>
<keyword evidence="3" id="KW-1185">Reference proteome</keyword>
<dbReference type="GO" id="GO:0016787">
    <property type="term" value="F:hydrolase activity"/>
    <property type="evidence" value="ECO:0007669"/>
    <property type="project" value="InterPro"/>
</dbReference>
<dbReference type="InterPro" id="IPR013094">
    <property type="entry name" value="AB_hydrolase_3"/>
</dbReference>
<dbReference type="Gramene" id="OMERI07G02510.2">
    <property type="protein sequence ID" value="OMERI07G02510.2"/>
    <property type="gene ID" value="OMERI07G02510"/>
</dbReference>
<name>A0A0E0E7Q5_9ORYZ</name>
<dbReference type="InterPro" id="IPR029058">
    <property type="entry name" value="AB_hydrolase_fold"/>
</dbReference>
<organism evidence="2">
    <name type="scientific">Oryza meridionalis</name>
    <dbReference type="NCBI Taxonomy" id="40149"/>
    <lineage>
        <taxon>Eukaryota</taxon>
        <taxon>Viridiplantae</taxon>
        <taxon>Streptophyta</taxon>
        <taxon>Embryophyta</taxon>
        <taxon>Tracheophyta</taxon>
        <taxon>Spermatophyta</taxon>
        <taxon>Magnoliopsida</taxon>
        <taxon>Liliopsida</taxon>
        <taxon>Poales</taxon>
        <taxon>Poaceae</taxon>
        <taxon>BOP clade</taxon>
        <taxon>Oryzoideae</taxon>
        <taxon>Oryzeae</taxon>
        <taxon>Oryzinae</taxon>
        <taxon>Oryza</taxon>
    </lineage>
</organism>
<dbReference type="SUPFAM" id="SSF53474">
    <property type="entry name" value="alpha/beta-Hydrolases"/>
    <property type="match status" value="1"/>
</dbReference>
<sequence>MFKVQKEVITTPFLLSSRVSQQLVDTNMPTMPAVVSAAGAAAPCSNVVEDLVGFLRVLSDGTILRSPGPVFCPSTFPGEHPSVEWKEAVYDKPKNLHVRMYKPSPTSGGVGAGGGGKLPVLVYFHGGGFCLGSCTWANVHSFCLRLAADAGAVVLSAGYRLAPEHRLPAAVDDAAGFLHWLRERAVDGDGWWLAEAADFGRVFVTGDSAGGTIAHHLAVRAGSAVAAAAAPDDPVAIRGYVLLMPFFGGVSRTPSEAGCPAEVFLNLDLFDRFWRLSLPPGATRDHPMANPFGPDSPAMDGVELPPVLVVAGGLDMLRDRAVDYAERLSAMGKPVELAEFAGEHHGFFTLGPGSDAAGELIAAVARFVDVAAPPPK</sequence>